<dbReference type="Proteomes" id="UP000736787">
    <property type="component" value="Unassembled WGS sequence"/>
</dbReference>
<dbReference type="Proteomes" id="UP000735874">
    <property type="component" value="Unassembled WGS sequence"/>
</dbReference>
<dbReference type="EMBL" id="RCMG01000332">
    <property type="protein sequence ID" value="KAG2856468.1"/>
    <property type="molecule type" value="Genomic_DNA"/>
</dbReference>
<feature type="compositionally biased region" description="Basic and acidic residues" evidence="1">
    <location>
        <begin position="121"/>
        <end position="142"/>
    </location>
</feature>
<evidence type="ECO:0000313" key="7">
    <source>
        <dbReference type="EMBL" id="RAW34093.1"/>
    </source>
</evidence>
<evidence type="ECO:0000313" key="4">
    <source>
        <dbReference type="EMBL" id="KAG2944368.1"/>
    </source>
</evidence>
<proteinExistence type="predicted"/>
<protein>
    <submittedName>
        <fullName evidence="7">Uncharacterized protein</fullName>
    </submittedName>
</protein>
<organism evidence="7 8">
    <name type="scientific">Phytophthora cactorum</name>
    <dbReference type="NCBI Taxonomy" id="29920"/>
    <lineage>
        <taxon>Eukaryota</taxon>
        <taxon>Sar</taxon>
        <taxon>Stramenopiles</taxon>
        <taxon>Oomycota</taxon>
        <taxon>Peronosporomycetes</taxon>
        <taxon>Peronosporales</taxon>
        <taxon>Peronosporaceae</taxon>
        <taxon>Phytophthora</taxon>
    </lineage>
</organism>
<accession>A0A329SB44</accession>
<feature type="region of interest" description="Disordered" evidence="1">
    <location>
        <begin position="56"/>
        <end position="166"/>
    </location>
</feature>
<keyword evidence="8" id="KW-1185">Reference proteome</keyword>
<gene>
    <name evidence="7" type="ORF">PC110_g9587</name>
    <name evidence="2" type="ORF">PC113_g11549</name>
    <name evidence="3" type="ORF">PC115_g13038</name>
    <name evidence="4" type="ORF">PC117_g9063</name>
    <name evidence="5" type="ORF">PC118_g11435</name>
    <name evidence="6" type="ORF">PC129_g8848</name>
</gene>
<dbReference type="EMBL" id="RCMK01000203">
    <property type="protein sequence ID" value="KAG2944368.1"/>
    <property type="molecule type" value="Genomic_DNA"/>
</dbReference>
<dbReference type="Proteomes" id="UP000760860">
    <property type="component" value="Unassembled WGS sequence"/>
</dbReference>
<name>A0A329SB44_9STRA</name>
<comment type="caution">
    <text evidence="7">The sequence shown here is derived from an EMBL/GenBank/DDBJ whole genome shotgun (WGS) entry which is preliminary data.</text>
</comment>
<sequence>MQPPTPAEETKAKVSDNIASDTSIKKRRVPVKKKKAAKPIEPDAAKVDPVVIATSSIQLSETRSPGPYRGKCRYQSRKCENERAIKRNGKPHNLCEEHRSKQNQHQRKFDAKKFSRKRRRDSVSDEDTKIDKQSHRNEEPSAKHHRPMTNQEAEARTPSHVTPSSALSSIRGHFYSTTPMSAPLTRLPPIQSPRGPILPPPPAVLYSTSGSMVHFGFRAVAAPMSHSRQQSPHISHRPYLQQQVSQPPTGYSHSELIAASILVQPQYSPPCAAASTPVNYRAQSPISGESRGQAVPTQRVLPSRVVSSSASLSPSPYYRVSGIGPSPSQRFASVVVTPVSSVSVSPAGNMLPPLVAFGLRRSQTSPKSISKPLNTGK</sequence>
<dbReference type="Proteomes" id="UP000251314">
    <property type="component" value="Unassembled WGS sequence"/>
</dbReference>
<dbReference type="EMBL" id="RCML01000346">
    <property type="protein sequence ID" value="KAG2980008.1"/>
    <property type="molecule type" value="Genomic_DNA"/>
</dbReference>
<dbReference type="EMBL" id="RCMV01000266">
    <property type="protein sequence ID" value="KAG3220379.1"/>
    <property type="molecule type" value="Genomic_DNA"/>
</dbReference>
<dbReference type="EMBL" id="RCMI01000455">
    <property type="protein sequence ID" value="KAG2910099.1"/>
    <property type="molecule type" value="Genomic_DNA"/>
</dbReference>
<evidence type="ECO:0000313" key="5">
    <source>
        <dbReference type="EMBL" id="KAG2980008.1"/>
    </source>
</evidence>
<evidence type="ECO:0000313" key="2">
    <source>
        <dbReference type="EMBL" id="KAG2856468.1"/>
    </source>
</evidence>
<dbReference type="Proteomes" id="UP000774804">
    <property type="component" value="Unassembled WGS sequence"/>
</dbReference>
<evidence type="ECO:0000256" key="1">
    <source>
        <dbReference type="SAM" id="MobiDB-lite"/>
    </source>
</evidence>
<dbReference type="OrthoDB" id="168267at2759"/>
<evidence type="ECO:0000313" key="3">
    <source>
        <dbReference type="EMBL" id="KAG2910099.1"/>
    </source>
</evidence>
<dbReference type="AlphaFoldDB" id="A0A329SB44"/>
<reference evidence="2" key="2">
    <citation type="submission" date="2018-10" db="EMBL/GenBank/DDBJ databases">
        <title>Effector identification in a new, highly contiguous assembly of the strawberry crown rot pathogen Phytophthora cactorum.</title>
        <authorList>
            <person name="Armitage A.D."/>
            <person name="Nellist C.F."/>
            <person name="Bates H."/>
            <person name="Vickerstaff R.J."/>
            <person name="Harrison R.J."/>
        </authorList>
    </citation>
    <scope>NUCLEOTIDE SEQUENCE</scope>
    <source>
        <strain evidence="2">15-7</strain>
        <strain evidence="3">4032</strain>
        <strain evidence="4">4040</strain>
        <strain evidence="5">P415</strain>
        <strain evidence="6">P421</strain>
    </source>
</reference>
<evidence type="ECO:0000313" key="6">
    <source>
        <dbReference type="EMBL" id="KAG3220379.1"/>
    </source>
</evidence>
<dbReference type="Proteomes" id="UP000697107">
    <property type="component" value="Unassembled WGS sequence"/>
</dbReference>
<dbReference type="EMBL" id="MJFZ01000213">
    <property type="protein sequence ID" value="RAW34093.1"/>
    <property type="molecule type" value="Genomic_DNA"/>
</dbReference>
<reference evidence="7 8" key="1">
    <citation type="submission" date="2018-01" db="EMBL/GenBank/DDBJ databases">
        <title>Draft genome of the strawberry crown rot pathogen Phytophthora cactorum.</title>
        <authorList>
            <person name="Armitage A.D."/>
            <person name="Lysoe E."/>
            <person name="Nellist C.F."/>
            <person name="Harrison R.J."/>
            <person name="Brurberg M.B."/>
        </authorList>
    </citation>
    <scope>NUCLEOTIDE SEQUENCE [LARGE SCALE GENOMIC DNA]</scope>
    <source>
        <strain evidence="7 8">10300</strain>
    </source>
</reference>
<dbReference type="VEuPathDB" id="FungiDB:PC110_g9587"/>
<evidence type="ECO:0000313" key="8">
    <source>
        <dbReference type="Proteomes" id="UP000251314"/>
    </source>
</evidence>